<dbReference type="EMBL" id="JAFREL020000002">
    <property type="protein sequence ID" value="MEO1770660.1"/>
    <property type="molecule type" value="Genomic_DNA"/>
</dbReference>
<name>A0ABV0ERT6_9ENTE</name>
<comment type="caution">
    <text evidence="2">The sequence shown here is derived from an EMBL/GenBank/DDBJ whole genome shotgun (WGS) entry which is preliminary data.</text>
</comment>
<reference evidence="2 3" key="1">
    <citation type="submission" date="2021-03" db="EMBL/GenBank/DDBJ databases">
        <authorList>
            <person name="Gilmore M.S."/>
            <person name="Schwartzman J."/>
            <person name="Van Tyne D."/>
            <person name="Martin M."/>
            <person name="Earl A.M."/>
            <person name="Manson A.L."/>
            <person name="Straub T."/>
            <person name="Salamzade R."/>
            <person name="Saavedra J."/>
            <person name="Lebreton F."/>
            <person name="Prichula J."/>
            <person name="Schaufler K."/>
            <person name="Gaca A."/>
            <person name="Sgardioli B."/>
            <person name="Wagenaar J."/>
            <person name="Strong T."/>
        </authorList>
    </citation>
    <scope>NUCLEOTIDE SEQUENCE [LARGE SCALE GENOMIC DNA]</scope>
    <source>
        <strain evidence="2 3">665A</strain>
    </source>
</reference>
<dbReference type="Pfam" id="PF12674">
    <property type="entry name" value="Zn_ribbon_2"/>
    <property type="match status" value="1"/>
</dbReference>
<dbReference type="InterPro" id="IPR025868">
    <property type="entry name" value="Zn_ribbon_dom_put"/>
</dbReference>
<reference evidence="2 3" key="2">
    <citation type="submission" date="2024-02" db="EMBL/GenBank/DDBJ databases">
        <title>The Genome Sequence of Enterococcus sp. DIV0159.</title>
        <authorList>
            <person name="Earl A."/>
            <person name="Manson A."/>
            <person name="Gilmore M."/>
            <person name="Sanders J."/>
            <person name="Shea T."/>
            <person name="Howe W."/>
            <person name="Livny J."/>
            <person name="Cuomo C."/>
            <person name="Neafsey D."/>
            <person name="Birren B."/>
        </authorList>
    </citation>
    <scope>NUCLEOTIDE SEQUENCE [LARGE SCALE GENOMIC DNA]</scope>
    <source>
        <strain evidence="2 3">665A</strain>
    </source>
</reference>
<gene>
    <name evidence="2" type="ORF">JZO67_002613</name>
</gene>
<dbReference type="RefSeq" id="WP_207703499.1">
    <property type="nucleotide sequence ID" value="NZ_JAFREL020000002.1"/>
</dbReference>
<feature type="domain" description="Putative zinc ribbon" evidence="1">
    <location>
        <begin position="4"/>
        <end position="77"/>
    </location>
</feature>
<sequence length="81" mass="9256">MKKCIACGMPMEKPEDHAQEDVSKNYCLHCAAPDGRMQTYKEKRENLLTFVIRTQGIDADAAVGVVETMMKDLPAWRRVKR</sequence>
<proteinExistence type="predicted"/>
<organism evidence="2 3">
    <name type="scientific">Candidatus Enterococcus ferrettii</name>
    <dbReference type="NCBI Taxonomy" id="2815324"/>
    <lineage>
        <taxon>Bacteria</taxon>
        <taxon>Bacillati</taxon>
        <taxon>Bacillota</taxon>
        <taxon>Bacilli</taxon>
        <taxon>Lactobacillales</taxon>
        <taxon>Enterococcaceae</taxon>
        <taxon>Enterococcus</taxon>
    </lineage>
</organism>
<evidence type="ECO:0000313" key="2">
    <source>
        <dbReference type="EMBL" id="MEO1770660.1"/>
    </source>
</evidence>
<evidence type="ECO:0000313" key="3">
    <source>
        <dbReference type="Proteomes" id="UP000664357"/>
    </source>
</evidence>
<protein>
    <recommendedName>
        <fullName evidence="1">Putative zinc ribbon domain-containing protein</fullName>
    </recommendedName>
</protein>
<evidence type="ECO:0000259" key="1">
    <source>
        <dbReference type="Pfam" id="PF12674"/>
    </source>
</evidence>
<keyword evidence="3" id="KW-1185">Reference proteome</keyword>
<dbReference type="Proteomes" id="UP000664357">
    <property type="component" value="Unassembled WGS sequence"/>
</dbReference>
<accession>A0ABV0ERT6</accession>